<name>A0A975J0E5_9BACT</name>
<reference evidence="3" key="1">
    <citation type="submission" date="2021-04" db="EMBL/GenBank/DDBJ databases">
        <title>Luteolibacter sp. 32A isolated from the skin of an Anderson's salamander (Ambystoma andersonii).</title>
        <authorList>
            <person name="Spergser J."/>
            <person name="Busse H.-J."/>
        </authorList>
    </citation>
    <scope>NUCLEOTIDE SEQUENCE</scope>
    <source>
        <strain evidence="3">32A</strain>
    </source>
</reference>
<evidence type="ECO:0008006" key="5">
    <source>
        <dbReference type="Google" id="ProtNLM"/>
    </source>
</evidence>
<keyword evidence="4" id="KW-1185">Reference proteome</keyword>
<evidence type="ECO:0000313" key="3">
    <source>
        <dbReference type="EMBL" id="QUE51722.1"/>
    </source>
</evidence>
<keyword evidence="2" id="KW-0732">Signal</keyword>
<feature type="signal peptide" evidence="2">
    <location>
        <begin position="1"/>
        <end position="21"/>
    </location>
</feature>
<evidence type="ECO:0000313" key="4">
    <source>
        <dbReference type="Proteomes" id="UP000676169"/>
    </source>
</evidence>
<accession>A0A975J0E5</accession>
<dbReference type="PROSITE" id="PS51257">
    <property type="entry name" value="PROKAR_LIPOPROTEIN"/>
    <property type="match status" value="1"/>
</dbReference>
<feature type="chain" id="PRO_5037539006" description="Lipoprotein" evidence="2">
    <location>
        <begin position="22"/>
        <end position="61"/>
    </location>
</feature>
<dbReference type="EMBL" id="CP073100">
    <property type="protein sequence ID" value="QUE51722.1"/>
    <property type="molecule type" value="Genomic_DNA"/>
</dbReference>
<gene>
    <name evidence="3" type="ORF">KBB96_02255</name>
</gene>
<feature type="region of interest" description="Disordered" evidence="1">
    <location>
        <begin position="22"/>
        <end position="47"/>
    </location>
</feature>
<dbReference type="Proteomes" id="UP000676169">
    <property type="component" value="Chromosome"/>
</dbReference>
<dbReference type="RefSeq" id="WP_211631861.1">
    <property type="nucleotide sequence ID" value="NZ_CP073100.1"/>
</dbReference>
<evidence type="ECO:0000256" key="1">
    <source>
        <dbReference type="SAM" id="MobiDB-lite"/>
    </source>
</evidence>
<organism evidence="3 4">
    <name type="scientific">Luteolibacter ambystomatis</name>
    <dbReference type="NCBI Taxonomy" id="2824561"/>
    <lineage>
        <taxon>Bacteria</taxon>
        <taxon>Pseudomonadati</taxon>
        <taxon>Verrucomicrobiota</taxon>
        <taxon>Verrucomicrobiia</taxon>
        <taxon>Verrucomicrobiales</taxon>
        <taxon>Verrucomicrobiaceae</taxon>
        <taxon>Luteolibacter</taxon>
    </lineage>
</organism>
<evidence type="ECO:0000256" key="2">
    <source>
        <dbReference type="SAM" id="SignalP"/>
    </source>
</evidence>
<sequence length="61" mass="6823">MTRFLLAAAFSALFVSCASLAPEDSPGRTPWSKKDEGAEKNQLTDERALIKSNEYQPGWQY</sequence>
<dbReference type="KEGG" id="lamb:KBB96_02255"/>
<proteinExistence type="predicted"/>
<protein>
    <recommendedName>
        <fullName evidence="5">Lipoprotein</fullName>
    </recommendedName>
</protein>
<feature type="compositionally biased region" description="Basic and acidic residues" evidence="1">
    <location>
        <begin position="32"/>
        <end position="47"/>
    </location>
</feature>
<dbReference type="AlphaFoldDB" id="A0A975J0E5"/>